<evidence type="ECO:0000256" key="3">
    <source>
        <dbReference type="ARBA" id="ARBA00022801"/>
    </source>
</evidence>
<gene>
    <name evidence="9" type="ORF">ABMA28_003698</name>
</gene>
<dbReference type="Gene3D" id="2.40.10.10">
    <property type="entry name" value="Trypsin-like serine proteases"/>
    <property type="match status" value="4"/>
</dbReference>
<dbReference type="PROSITE" id="PS00134">
    <property type="entry name" value="TRYPSIN_HIS"/>
    <property type="match status" value="2"/>
</dbReference>
<feature type="domain" description="Peptidase S1" evidence="8">
    <location>
        <begin position="52"/>
        <end position="289"/>
    </location>
</feature>
<keyword evidence="2 6" id="KW-0645">Protease</keyword>
<dbReference type="InterPro" id="IPR018114">
    <property type="entry name" value="TRYPSIN_HIS"/>
</dbReference>
<dbReference type="InterPro" id="IPR001254">
    <property type="entry name" value="Trypsin_dom"/>
</dbReference>
<evidence type="ECO:0000256" key="2">
    <source>
        <dbReference type="ARBA" id="ARBA00022670"/>
    </source>
</evidence>
<dbReference type="Pfam" id="PF00089">
    <property type="entry name" value="Trypsin"/>
    <property type="match status" value="2"/>
</dbReference>
<keyword evidence="3 6" id="KW-0378">Hydrolase</keyword>
<proteinExistence type="inferred from homology"/>
<evidence type="ECO:0000256" key="6">
    <source>
        <dbReference type="RuleBase" id="RU363034"/>
    </source>
</evidence>
<dbReference type="PRINTS" id="PR00722">
    <property type="entry name" value="CHYMOTRYPSIN"/>
</dbReference>
<keyword evidence="4 6" id="KW-0720">Serine protease</keyword>
<evidence type="ECO:0000256" key="4">
    <source>
        <dbReference type="ARBA" id="ARBA00022825"/>
    </source>
</evidence>
<feature type="signal peptide" evidence="7">
    <location>
        <begin position="1"/>
        <end position="17"/>
    </location>
</feature>
<dbReference type="PANTHER" id="PTHR24276:SF91">
    <property type="entry name" value="AT26814P-RELATED"/>
    <property type="match status" value="1"/>
</dbReference>
<keyword evidence="5" id="KW-1015">Disulfide bond</keyword>
<evidence type="ECO:0000256" key="7">
    <source>
        <dbReference type="SAM" id="SignalP"/>
    </source>
</evidence>
<dbReference type="InterPro" id="IPR009003">
    <property type="entry name" value="Peptidase_S1_PA"/>
</dbReference>
<dbReference type="EMBL" id="JBEDNZ010000015">
    <property type="protein sequence ID" value="KAL0828784.1"/>
    <property type="molecule type" value="Genomic_DNA"/>
</dbReference>
<protein>
    <recommendedName>
        <fullName evidence="8">Peptidase S1 domain-containing protein</fullName>
    </recommendedName>
</protein>
<dbReference type="AlphaFoldDB" id="A0ABD0SSR8"/>
<dbReference type="GO" id="GO:0008236">
    <property type="term" value="F:serine-type peptidase activity"/>
    <property type="evidence" value="ECO:0007669"/>
    <property type="project" value="UniProtKB-KW"/>
</dbReference>
<evidence type="ECO:0000259" key="8">
    <source>
        <dbReference type="PROSITE" id="PS50240"/>
    </source>
</evidence>
<feature type="domain" description="Peptidase S1" evidence="8">
    <location>
        <begin position="350"/>
        <end position="586"/>
    </location>
</feature>
<organism evidence="9 10">
    <name type="scientific">Loxostege sticticalis</name>
    <name type="common">Beet webworm moth</name>
    <dbReference type="NCBI Taxonomy" id="481309"/>
    <lineage>
        <taxon>Eukaryota</taxon>
        <taxon>Metazoa</taxon>
        <taxon>Ecdysozoa</taxon>
        <taxon>Arthropoda</taxon>
        <taxon>Hexapoda</taxon>
        <taxon>Insecta</taxon>
        <taxon>Pterygota</taxon>
        <taxon>Neoptera</taxon>
        <taxon>Endopterygota</taxon>
        <taxon>Lepidoptera</taxon>
        <taxon>Glossata</taxon>
        <taxon>Ditrysia</taxon>
        <taxon>Pyraloidea</taxon>
        <taxon>Crambidae</taxon>
        <taxon>Pyraustinae</taxon>
        <taxon>Loxostege</taxon>
    </lineage>
</organism>
<dbReference type="PROSITE" id="PS00135">
    <property type="entry name" value="TRYPSIN_SER"/>
    <property type="match status" value="2"/>
</dbReference>
<reference evidence="9 10" key="1">
    <citation type="submission" date="2024-06" db="EMBL/GenBank/DDBJ databases">
        <title>A chromosome-level genome assembly of beet webworm, Loxostege sticticalis.</title>
        <authorList>
            <person name="Zhang Y."/>
        </authorList>
    </citation>
    <scope>NUCLEOTIDE SEQUENCE [LARGE SCALE GENOMIC DNA]</scope>
    <source>
        <strain evidence="9">AQ028</strain>
        <tissue evidence="9">Male pupae</tissue>
    </source>
</reference>
<dbReference type="InterPro" id="IPR043504">
    <property type="entry name" value="Peptidase_S1_PA_chymotrypsin"/>
</dbReference>
<feature type="chain" id="PRO_5044894845" description="Peptidase S1 domain-containing protein" evidence="7">
    <location>
        <begin position="18"/>
        <end position="586"/>
    </location>
</feature>
<dbReference type="InterPro" id="IPR050430">
    <property type="entry name" value="Peptidase_S1"/>
</dbReference>
<evidence type="ECO:0000256" key="1">
    <source>
        <dbReference type="ARBA" id="ARBA00007664"/>
    </source>
</evidence>
<dbReference type="InterPro" id="IPR033116">
    <property type="entry name" value="TRYPSIN_SER"/>
</dbReference>
<name>A0ABD0SSR8_LOXSC</name>
<evidence type="ECO:0000256" key="5">
    <source>
        <dbReference type="ARBA" id="ARBA00023157"/>
    </source>
</evidence>
<dbReference type="SMART" id="SM00020">
    <property type="entry name" value="Tryp_SPc"/>
    <property type="match status" value="2"/>
</dbReference>
<evidence type="ECO:0000313" key="10">
    <source>
        <dbReference type="Proteomes" id="UP001549921"/>
    </source>
</evidence>
<dbReference type="InterPro" id="IPR001314">
    <property type="entry name" value="Peptidase_S1A"/>
</dbReference>
<sequence>MKSCLLILLVAVAAAAAERLWPEYNYHEVEGIPRFEAIKQFEEGTDFDGGRIWGGQSVNAGAQPHLGGLVITLTDGRTSICGSSLLSNTRSVTAAHCWRSLNTQGQINQARHFTIVWASNRLMSGGTRVTTNQVIMHPQYHMTLLHNDVAVIRHNHVNYNNQIHSINLATGSNSYAGTWAVAAGFGRTNDFTGSPNPDKRQANLLVITNAVCDMTFQPGIVIGSTLCVGTTHGSSICSGDSGGPLAIGSGNTRILIGITSFGTQWCTRGHPAGFARVTSFASWIQGQMKTTLLGPVVVMKSCLLILLVVVAAAAAERLWPEYNYHEAIGIPRFEAIKRFEEGTDFDGGRIWGGQAVGAGAQPHLGGLIITLTNNRQATCGSSLISNTRSVTAAHCWRSRNAQGVVSQGRTLTLVWASNRLMSGGTRMATTNVVMHPQYDMTRLHNDVAVIRHNHVNFNNNINRIALATGSNSYAGTWAVAAGFGRTNDNWSSPNPDKRQANLLVITNAVCDDTFQTGVVISSTLCVSTTHGSSTCPGDSGGPLAIGSGNNRILIGITSFGTQWCTRGHPAGFARVTSFASWIQGQM</sequence>
<comment type="caution">
    <text evidence="9">The sequence shown here is derived from an EMBL/GenBank/DDBJ whole genome shotgun (WGS) entry which is preliminary data.</text>
</comment>
<dbReference type="Proteomes" id="UP001549921">
    <property type="component" value="Unassembled WGS sequence"/>
</dbReference>
<dbReference type="SUPFAM" id="SSF50494">
    <property type="entry name" value="Trypsin-like serine proteases"/>
    <property type="match status" value="2"/>
</dbReference>
<dbReference type="PROSITE" id="PS50240">
    <property type="entry name" value="TRYPSIN_DOM"/>
    <property type="match status" value="2"/>
</dbReference>
<dbReference type="GO" id="GO:0006508">
    <property type="term" value="P:proteolysis"/>
    <property type="evidence" value="ECO:0007669"/>
    <property type="project" value="UniProtKB-KW"/>
</dbReference>
<dbReference type="PANTHER" id="PTHR24276">
    <property type="entry name" value="POLYSERASE-RELATED"/>
    <property type="match status" value="1"/>
</dbReference>
<evidence type="ECO:0000313" key="9">
    <source>
        <dbReference type="EMBL" id="KAL0828784.1"/>
    </source>
</evidence>
<keyword evidence="7" id="KW-0732">Signal</keyword>
<comment type="similarity">
    <text evidence="1">Belongs to the peptidase S1 family.</text>
</comment>
<dbReference type="CDD" id="cd00190">
    <property type="entry name" value="Tryp_SPc"/>
    <property type="match status" value="2"/>
</dbReference>
<accession>A0ABD0SSR8</accession>